<dbReference type="AlphaFoldDB" id="A0A645HZ10"/>
<name>A0A645HZ10_9ZZZZ</name>
<proteinExistence type="predicted"/>
<sequence length="140" mass="14634">MGVPFGSPVAGEVLEAGQHPLVGKASGHPQGHVRHQLAVRPKGAVPNDRVAGVCQHVGVGGKVQVQPIFPQVAADGRPHLIGLLHIPLGPNVRHGRELWQGKIPVVPQAGHRAALLVHGQQQRHPLGFLGVPLGIFGHGL</sequence>
<comment type="caution">
    <text evidence="1">The sequence shown here is derived from an EMBL/GenBank/DDBJ whole genome shotgun (WGS) entry which is preliminary data.</text>
</comment>
<reference evidence="1" key="1">
    <citation type="submission" date="2019-08" db="EMBL/GenBank/DDBJ databases">
        <authorList>
            <person name="Kucharzyk K."/>
            <person name="Murdoch R.W."/>
            <person name="Higgins S."/>
            <person name="Loffler F."/>
        </authorList>
    </citation>
    <scope>NUCLEOTIDE SEQUENCE</scope>
</reference>
<gene>
    <name evidence="1" type="ORF">SDC9_191282</name>
</gene>
<protein>
    <submittedName>
        <fullName evidence="1">Uncharacterized protein</fullName>
    </submittedName>
</protein>
<organism evidence="1">
    <name type="scientific">bioreactor metagenome</name>
    <dbReference type="NCBI Taxonomy" id="1076179"/>
    <lineage>
        <taxon>unclassified sequences</taxon>
        <taxon>metagenomes</taxon>
        <taxon>ecological metagenomes</taxon>
    </lineage>
</organism>
<accession>A0A645HZ10</accession>
<evidence type="ECO:0000313" key="1">
    <source>
        <dbReference type="EMBL" id="MPN43722.1"/>
    </source>
</evidence>
<dbReference type="EMBL" id="VSSQ01102303">
    <property type="protein sequence ID" value="MPN43722.1"/>
    <property type="molecule type" value="Genomic_DNA"/>
</dbReference>